<accession>A0ABP0MJG6</accession>
<dbReference type="SUPFAM" id="SSF103473">
    <property type="entry name" value="MFS general substrate transporter"/>
    <property type="match status" value="1"/>
</dbReference>
<proteinExistence type="predicted"/>
<sequence>MPPYPLITGGCSAGRGSRYNFNSASAAASILSDPQYLGYPLHVEPQWSKDFTPAAVFVGAMLGMLGMGRLGDTLGRTRAMQVTLSFTVLGAVIPALAFGSSGSIYGTVLLGRLLLGVGVGGIYPLSAVSSAEGCEDASEKGKHVAQAFFFQSVGVLAPYLVAMLLLTVISSPSPAPWVPELQFRLLFALGAAPALLVLVASFSAHDSEEFAAEQHRGRSRRGFDHQVVKTLIGTAGCWFLYDLAFYGTTIFTPTILERLCITGDRLPSGHCEQTLLQTSRQSALISAMGIPGSLLAVLVADRLGCKRLNSYGFILLSVSFALLALAWHLAPDAHAWHFVLFCLVTLLLNWGPNLGTYVLPALCFPAAIRSTCHGLSSTGGKVGAVVGTLIFDPISESSMGIPGVLWIQCVTCVLGAVALRLRTAVRRRRRRGMEVPGWKMSPCSFSTNVRLKRSETGCFMFRLSFCRRT</sequence>
<evidence type="ECO:0000313" key="8">
    <source>
        <dbReference type="EMBL" id="CAK9050854.1"/>
    </source>
</evidence>
<comment type="caution">
    <text evidence="8">The sequence shown here is derived from an EMBL/GenBank/DDBJ whole genome shotgun (WGS) entry which is preliminary data.</text>
</comment>
<dbReference type="EMBL" id="CAXAMM010021924">
    <property type="protein sequence ID" value="CAK9050854.1"/>
    <property type="molecule type" value="Genomic_DNA"/>
</dbReference>
<gene>
    <name evidence="8" type="ORF">SCF082_LOCUS27990</name>
</gene>
<feature type="transmembrane region" description="Helical" evidence="6">
    <location>
        <begin position="283"/>
        <end position="300"/>
    </location>
</feature>
<evidence type="ECO:0000256" key="4">
    <source>
        <dbReference type="ARBA" id="ARBA00022989"/>
    </source>
</evidence>
<dbReference type="PANTHER" id="PTHR23511">
    <property type="entry name" value="SYNAPTIC VESICLE GLYCOPROTEIN 2"/>
    <property type="match status" value="1"/>
</dbReference>
<evidence type="ECO:0000256" key="5">
    <source>
        <dbReference type="ARBA" id="ARBA00023136"/>
    </source>
</evidence>
<feature type="transmembrane region" description="Helical" evidence="6">
    <location>
        <begin position="403"/>
        <end position="421"/>
    </location>
</feature>
<feature type="transmembrane region" description="Helical" evidence="6">
    <location>
        <begin position="147"/>
        <end position="169"/>
    </location>
</feature>
<comment type="subcellular location">
    <subcellularLocation>
        <location evidence="1">Membrane</location>
        <topology evidence="1">Multi-pass membrane protein</topology>
    </subcellularLocation>
</comment>
<reference evidence="8 9" key="1">
    <citation type="submission" date="2024-02" db="EMBL/GenBank/DDBJ databases">
        <authorList>
            <person name="Chen Y."/>
            <person name="Shah S."/>
            <person name="Dougan E. K."/>
            <person name="Thang M."/>
            <person name="Chan C."/>
        </authorList>
    </citation>
    <scope>NUCLEOTIDE SEQUENCE [LARGE SCALE GENOMIC DNA]</scope>
</reference>
<feature type="domain" description="Major facilitator superfamily (MFS) profile" evidence="7">
    <location>
        <begin position="1"/>
        <end position="427"/>
    </location>
</feature>
<keyword evidence="2" id="KW-0813">Transport</keyword>
<feature type="transmembrane region" description="Helical" evidence="6">
    <location>
        <begin position="51"/>
        <end position="70"/>
    </location>
</feature>
<feature type="transmembrane region" description="Helical" evidence="6">
    <location>
        <begin position="312"/>
        <end position="330"/>
    </location>
</feature>
<feature type="transmembrane region" description="Helical" evidence="6">
    <location>
        <begin position="104"/>
        <end position="126"/>
    </location>
</feature>
<feature type="transmembrane region" description="Helical" evidence="6">
    <location>
        <begin position="336"/>
        <end position="359"/>
    </location>
</feature>
<dbReference type="InterPro" id="IPR020846">
    <property type="entry name" value="MFS_dom"/>
</dbReference>
<feature type="transmembrane region" description="Helical" evidence="6">
    <location>
        <begin position="82"/>
        <end position="98"/>
    </location>
</feature>
<keyword evidence="3 6" id="KW-0812">Transmembrane</keyword>
<protein>
    <submittedName>
        <fullName evidence="8">Inorganic phosphate transporter 1-6 (OsPT6) (OsPht1)</fullName>
    </submittedName>
</protein>
<dbReference type="Gene3D" id="1.20.1250.20">
    <property type="entry name" value="MFS general substrate transporter like domains"/>
    <property type="match status" value="1"/>
</dbReference>
<dbReference type="InterPro" id="IPR036259">
    <property type="entry name" value="MFS_trans_sf"/>
</dbReference>
<organism evidence="8 9">
    <name type="scientific">Durusdinium trenchii</name>
    <dbReference type="NCBI Taxonomy" id="1381693"/>
    <lineage>
        <taxon>Eukaryota</taxon>
        <taxon>Sar</taxon>
        <taxon>Alveolata</taxon>
        <taxon>Dinophyceae</taxon>
        <taxon>Suessiales</taxon>
        <taxon>Symbiodiniaceae</taxon>
        <taxon>Durusdinium</taxon>
    </lineage>
</organism>
<keyword evidence="5 6" id="KW-0472">Membrane</keyword>
<evidence type="ECO:0000256" key="3">
    <source>
        <dbReference type="ARBA" id="ARBA00022692"/>
    </source>
</evidence>
<dbReference type="Proteomes" id="UP001642464">
    <property type="component" value="Unassembled WGS sequence"/>
</dbReference>
<name>A0ABP0MJG6_9DINO</name>
<dbReference type="PROSITE" id="PS50850">
    <property type="entry name" value="MFS"/>
    <property type="match status" value="1"/>
</dbReference>
<dbReference type="InterPro" id="IPR005828">
    <property type="entry name" value="MFS_sugar_transport-like"/>
</dbReference>
<dbReference type="PANTHER" id="PTHR23511:SF34">
    <property type="entry name" value="SYNAPTIC VESICLE GLYCOPROTEIN 2"/>
    <property type="match status" value="1"/>
</dbReference>
<evidence type="ECO:0000313" key="9">
    <source>
        <dbReference type="Proteomes" id="UP001642464"/>
    </source>
</evidence>
<evidence type="ECO:0000256" key="6">
    <source>
        <dbReference type="SAM" id="Phobius"/>
    </source>
</evidence>
<keyword evidence="9" id="KW-1185">Reference proteome</keyword>
<keyword evidence="4 6" id="KW-1133">Transmembrane helix</keyword>
<dbReference type="Pfam" id="PF00083">
    <property type="entry name" value="Sugar_tr"/>
    <property type="match status" value="2"/>
</dbReference>
<evidence type="ECO:0000259" key="7">
    <source>
        <dbReference type="PROSITE" id="PS50850"/>
    </source>
</evidence>
<evidence type="ECO:0000256" key="2">
    <source>
        <dbReference type="ARBA" id="ARBA00022448"/>
    </source>
</evidence>
<feature type="transmembrane region" description="Helical" evidence="6">
    <location>
        <begin position="181"/>
        <end position="202"/>
    </location>
</feature>
<evidence type="ECO:0000256" key="1">
    <source>
        <dbReference type="ARBA" id="ARBA00004141"/>
    </source>
</evidence>